<evidence type="ECO:0000259" key="5">
    <source>
        <dbReference type="PROSITE" id="PS50995"/>
    </source>
</evidence>
<accession>A0A516GE80</accession>
<dbReference type="InterPro" id="IPR000835">
    <property type="entry name" value="HTH_MarR-typ"/>
</dbReference>
<dbReference type="Gene3D" id="1.10.10.10">
    <property type="entry name" value="Winged helix-like DNA-binding domain superfamily/Winged helix DNA-binding domain"/>
    <property type="match status" value="1"/>
</dbReference>
<dbReference type="PANTHER" id="PTHR33164">
    <property type="entry name" value="TRANSCRIPTIONAL REGULATOR, MARR FAMILY"/>
    <property type="match status" value="1"/>
</dbReference>
<dbReference type="GO" id="GO:0003677">
    <property type="term" value="F:DNA binding"/>
    <property type="evidence" value="ECO:0007669"/>
    <property type="project" value="UniProtKB-KW"/>
</dbReference>
<dbReference type="PROSITE" id="PS01117">
    <property type="entry name" value="HTH_MARR_1"/>
    <property type="match status" value="1"/>
</dbReference>
<dbReference type="Pfam" id="PF01047">
    <property type="entry name" value="MarR"/>
    <property type="match status" value="1"/>
</dbReference>
<dbReference type="GO" id="GO:0006950">
    <property type="term" value="P:response to stress"/>
    <property type="evidence" value="ECO:0007669"/>
    <property type="project" value="TreeGrafter"/>
</dbReference>
<keyword evidence="7" id="KW-1185">Reference proteome</keyword>
<feature type="region of interest" description="Disordered" evidence="4">
    <location>
        <begin position="91"/>
        <end position="125"/>
    </location>
</feature>
<protein>
    <submittedName>
        <fullName evidence="6">MarR family transcriptional regulator</fullName>
    </submittedName>
</protein>
<dbReference type="SUPFAM" id="SSF46785">
    <property type="entry name" value="Winged helix' DNA-binding domain"/>
    <property type="match status" value="1"/>
</dbReference>
<evidence type="ECO:0000313" key="7">
    <source>
        <dbReference type="Proteomes" id="UP000315395"/>
    </source>
</evidence>
<dbReference type="GO" id="GO:0003700">
    <property type="term" value="F:DNA-binding transcription factor activity"/>
    <property type="evidence" value="ECO:0007669"/>
    <property type="project" value="InterPro"/>
</dbReference>
<name>A0A516GE80_9MICO</name>
<dbReference type="Proteomes" id="UP000315395">
    <property type="component" value="Chromosome"/>
</dbReference>
<keyword evidence="1" id="KW-0805">Transcription regulation</keyword>
<keyword evidence="2" id="KW-0238">DNA-binding</keyword>
<evidence type="ECO:0000256" key="1">
    <source>
        <dbReference type="ARBA" id="ARBA00023015"/>
    </source>
</evidence>
<dbReference type="EMBL" id="CP041616">
    <property type="protein sequence ID" value="QDO89842.1"/>
    <property type="molecule type" value="Genomic_DNA"/>
</dbReference>
<evidence type="ECO:0000256" key="3">
    <source>
        <dbReference type="ARBA" id="ARBA00023163"/>
    </source>
</evidence>
<dbReference type="InterPro" id="IPR023187">
    <property type="entry name" value="Tscrpt_reg_MarR-type_CS"/>
</dbReference>
<evidence type="ECO:0000256" key="2">
    <source>
        <dbReference type="ARBA" id="ARBA00023125"/>
    </source>
</evidence>
<dbReference type="RefSeq" id="WP_143784563.1">
    <property type="nucleotide sequence ID" value="NZ_CP041616.1"/>
</dbReference>
<proteinExistence type="predicted"/>
<dbReference type="OrthoDB" id="9815567at2"/>
<dbReference type="InterPro" id="IPR036388">
    <property type="entry name" value="WH-like_DNA-bd_sf"/>
</dbReference>
<sequence length="226" mass="24622">MHRPTHSDITNTTDPFHDGPRGRRGHRRHRGPGGHGRRGGRPAPRPVDPEASELELIQHLARHLRRGSAVETAPWGLSPHQARALAVISRAAGRRHHRGSNSESPQGETSDSPTATNETAEPTRDLPAVYTGLRLGALAEWLQIAPRSATEVVDGLEELGLVARTPDPEDRRAILVGLTDQGRQVASEIRAARKAQTETLLEELSTEDRAQLRASLLTLLEAATSR</sequence>
<evidence type="ECO:0000313" key="6">
    <source>
        <dbReference type="EMBL" id="QDO89842.1"/>
    </source>
</evidence>
<reference evidence="6 7" key="1">
    <citation type="submission" date="2019-07" db="EMBL/GenBank/DDBJ databases">
        <title>complete genome sequencing of Ornithinimicrobium sp. H23M54.</title>
        <authorList>
            <person name="Bae J.-W."/>
            <person name="Lee S.-Y."/>
        </authorList>
    </citation>
    <scope>NUCLEOTIDE SEQUENCE [LARGE SCALE GENOMIC DNA]</scope>
    <source>
        <strain evidence="6 7">H23M54</strain>
    </source>
</reference>
<dbReference type="InterPro" id="IPR039422">
    <property type="entry name" value="MarR/SlyA-like"/>
</dbReference>
<evidence type="ECO:0000256" key="4">
    <source>
        <dbReference type="SAM" id="MobiDB-lite"/>
    </source>
</evidence>
<feature type="region of interest" description="Disordered" evidence="4">
    <location>
        <begin position="1"/>
        <end position="48"/>
    </location>
</feature>
<dbReference type="PANTHER" id="PTHR33164:SF103">
    <property type="entry name" value="REGULATORY PROTEIN MARR"/>
    <property type="match status" value="1"/>
</dbReference>
<dbReference type="KEGG" id="orz:FNH13_17150"/>
<feature type="compositionally biased region" description="Polar residues" evidence="4">
    <location>
        <begin position="101"/>
        <end position="120"/>
    </location>
</feature>
<dbReference type="SMART" id="SM00347">
    <property type="entry name" value="HTH_MARR"/>
    <property type="match status" value="1"/>
</dbReference>
<feature type="domain" description="HTH marR-type" evidence="5">
    <location>
        <begin position="50"/>
        <end position="221"/>
    </location>
</feature>
<feature type="compositionally biased region" description="Basic residues" evidence="4">
    <location>
        <begin position="22"/>
        <end position="40"/>
    </location>
</feature>
<dbReference type="AlphaFoldDB" id="A0A516GE80"/>
<organism evidence="6 7">
    <name type="scientific">Ornithinimicrobium ciconiae</name>
    <dbReference type="NCBI Taxonomy" id="2594265"/>
    <lineage>
        <taxon>Bacteria</taxon>
        <taxon>Bacillati</taxon>
        <taxon>Actinomycetota</taxon>
        <taxon>Actinomycetes</taxon>
        <taxon>Micrococcales</taxon>
        <taxon>Ornithinimicrobiaceae</taxon>
        <taxon>Ornithinimicrobium</taxon>
    </lineage>
</organism>
<gene>
    <name evidence="6" type="ORF">FNH13_17150</name>
</gene>
<dbReference type="PROSITE" id="PS50995">
    <property type="entry name" value="HTH_MARR_2"/>
    <property type="match status" value="1"/>
</dbReference>
<dbReference type="PRINTS" id="PR00598">
    <property type="entry name" value="HTHMARR"/>
</dbReference>
<keyword evidence="3" id="KW-0804">Transcription</keyword>
<dbReference type="InterPro" id="IPR036390">
    <property type="entry name" value="WH_DNA-bd_sf"/>
</dbReference>